<dbReference type="STRING" id="6239.Y66A7A.1.1"/>
<dbReference type="PANTHER" id="PTHR23015">
    <property type="entry name" value="UNCHARACTERIZED C.ELEGANS PROTEIN"/>
    <property type="match status" value="1"/>
</dbReference>
<dbReference type="Pfam" id="PF17906">
    <property type="entry name" value="HTH_48"/>
    <property type="match status" value="1"/>
</dbReference>
<evidence type="ECO:0000313" key="3">
    <source>
        <dbReference type="EMBL" id="CAC35865.3"/>
    </source>
</evidence>
<dbReference type="PhylomeDB" id="Q7K6I8"/>
<dbReference type="WormBase" id="Y66A7A.1">
    <property type="protein sequence ID" value="CE54151"/>
    <property type="gene ID" value="WBGene00013421"/>
    <property type="gene designation" value="fbxa-220"/>
</dbReference>
<gene>
    <name evidence="3 5" type="primary">fbxa-220</name>
    <name evidence="3" type="ORF">CELE_Y66A7A.1</name>
    <name evidence="5" type="ORF">Y66A7A.1</name>
</gene>
<protein>
    <submittedName>
        <fullName evidence="3">F-box A protein</fullName>
    </submittedName>
</protein>
<name>Q7K6I8_CAEEL</name>
<dbReference type="AlphaFoldDB" id="Q7K6I8"/>
<organism evidence="3 4">
    <name type="scientific">Caenorhabditis elegans</name>
    <dbReference type="NCBI Taxonomy" id="6239"/>
    <lineage>
        <taxon>Eukaryota</taxon>
        <taxon>Metazoa</taxon>
        <taxon>Ecdysozoa</taxon>
        <taxon>Nematoda</taxon>
        <taxon>Chromadorea</taxon>
        <taxon>Rhabditida</taxon>
        <taxon>Rhabditina</taxon>
        <taxon>Rhabditomorpha</taxon>
        <taxon>Rhabditoidea</taxon>
        <taxon>Rhabditidae</taxon>
        <taxon>Peloderinae</taxon>
        <taxon>Caenorhabditis</taxon>
    </lineage>
</organism>
<dbReference type="AGR" id="WB:WBGene00013421"/>
<evidence type="ECO:0000259" key="2">
    <source>
        <dbReference type="Pfam" id="PF17906"/>
    </source>
</evidence>
<dbReference type="RefSeq" id="NP_001366982.1">
    <property type="nucleotide sequence ID" value="NM_001379935.2"/>
</dbReference>
<evidence type="ECO:0000313" key="5">
    <source>
        <dbReference type="WormBase" id="Y66A7A.1"/>
    </source>
</evidence>
<reference evidence="3 4" key="1">
    <citation type="journal article" date="1998" name="Science">
        <title>Genome sequence of the nematode C. elegans: a platform for investigating biology.</title>
        <authorList>
            <consortium name="The C. elegans sequencing consortium"/>
            <person name="Sulson J.E."/>
            <person name="Waterston R."/>
        </authorList>
    </citation>
    <scope>NUCLEOTIDE SEQUENCE [LARGE SCALE GENOMIC DNA]</scope>
    <source>
        <strain evidence="3 4">Bristol N2</strain>
    </source>
</reference>
<dbReference type="InterPro" id="IPR040161">
    <property type="entry name" value="FB224"/>
</dbReference>
<dbReference type="InParanoid" id="Q7K6I8"/>
<dbReference type="OrthoDB" id="5910993at2759"/>
<dbReference type="Pfam" id="PF01827">
    <property type="entry name" value="FTH"/>
    <property type="match status" value="1"/>
</dbReference>
<feature type="domain" description="DUF38" evidence="1">
    <location>
        <begin position="216"/>
        <end position="358"/>
    </location>
</feature>
<evidence type="ECO:0000259" key="1">
    <source>
        <dbReference type="Pfam" id="PF01827"/>
    </source>
</evidence>
<accession>Q7K6I8</accession>
<sequence length="392" mass="44623">MHKTSDPPVFATSIFFVKKFNFNFSTKTRQILSDQRVLRGCILLQHLQGKESMEGFQLLSDSLGQGFMEYNHFNYWFEGLANGTLSLDSIDRFEASLMEQGIDLPNNSQEVIPENVLQTDRLPTSEDDKTCIKNFIHLSFEENDKVELAFANQNCTYRKHNDNDCRVKHYNSEEGKEDIIENSSPLEVAMNTLSSHLQGRELALDAFKVSIAGGQEKSFEALQSILQLNGSMSAKYMSISGFITADQTAKVLKNFKPGALEKILIEISVSPDASIQNIVCMDQWTQATTLICGAHILSTFVKHLTYFKLMDVNFCKTSLSKKDIMQFQKNVLAKSEKLEYCTFDEVRYNRSQFMIAFNGPKSETSSDSFTYHANNSSFNIYYQKHGIQFKKN</sequence>
<dbReference type="InterPro" id="IPR041426">
    <property type="entry name" value="Mos1_HTH"/>
</dbReference>
<dbReference type="PANTHER" id="PTHR23015:SF4">
    <property type="entry name" value="DUF38 DOMAIN-CONTAINING PROTEIN-RELATED"/>
    <property type="match status" value="1"/>
</dbReference>
<dbReference type="InterPro" id="IPR002900">
    <property type="entry name" value="DUF38/FTH_CAE_spp"/>
</dbReference>
<dbReference type="CTD" id="190489"/>
<dbReference type="GeneID" id="190489"/>
<keyword evidence="4" id="KW-1185">Reference proteome</keyword>
<proteinExistence type="predicted"/>
<dbReference type="HOGENOM" id="CLU_030831_3_2_1"/>
<evidence type="ECO:0000313" key="4">
    <source>
        <dbReference type="Proteomes" id="UP000001940"/>
    </source>
</evidence>
<dbReference type="EMBL" id="BX284603">
    <property type="protein sequence ID" value="CAC35865.3"/>
    <property type="molecule type" value="Genomic_DNA"/>
</dbReference>
<dbReference type="Proteomes" id="UP000001940">
    <property type="component" value="Chromosome III"/>
</dbReference>
<dbReference type="PaxDb" id="6239-Y66A7A.1"/>
<dbReference type="KEGG" id="cel:CELE_Y66A7A.1"/>
<feature type="domain" description="Mos1 transposase HTH" evidence="2">
    <location>
        <begin position="36"/>
        <end position="83"/>
    </location>
</feature>